<dbReference type="EMBL" id="JACIET010000002">
    <property type="protein sequence ID" value="MBB4013252.1"/>
    <property type="molecule type" value="Genomic_DNA"/>
</dbReference>
<evidence type="ECO:0000313" key="2">
    <source>
        <dbReference type="Proteomes" id="UP000561045"/>
    </source>
</evidence>
<dbReference type="RefSeq" id="WP_183635154.1">
    <property type="nucleotide sequence ID" value="NZ_BAABLE010000005.1"/>
</dbReference>
<comment type="caution">
    <text evidence="1">The sequence shown here is derived from an EMBL/GenBank/DDBJ whole genome shotgun (WGS) entry which is preliminary data.</text>
</comment>
<sequence length="437" mass="45190">MSALAEAAAPGYFDGALRAVNFFGGRLLSGRDMADEQAASAARDAAIASAAGTGIARGLVVTRARSANGSLLNAVDLSPGTAIAPDGSVLRLAAALRIALVPDDSHAPAAPLGPGEFRLCGPKPSGNPTPSVQYGTALQVLLVGPAQALSAEQAPGVSGEGGAALNRCGARWRLSGLRFRLATIPGALLGSDAPLFNDSSTLGRHRARHLAAFAALGGNVVAEALADPLGGLDNPLRAYGLLDAAGVVADNEVPLALFGWQPGGLAWLDMWAVRRSLHAPASAADLLLLGSGRRTAEGEAFIRQFALQIAELINAGDVLPAGLQAASVFRYLPPVGVLPLASSTRRGIDADTFFAGLAVSEDDFLDGALLEPLWRGAAMLPPINLTSEPAQLIWRFRLRGDDGNASGALLFGHRHLPLPAASRENRARFDHDRYPTF</sequence>
<reference evidence="1 2" key="1">
    <citation type="submission" date="2020-08" db="EMBL/GenBank/DDBJ databases">
        <title>Genomic Encyclopedia of Type Strains, Phase IV (KMG-IV): sequencing the most valuable type-strain genomes for metagenomic binning, comparative biology and taxonomic classification.</title>
        <authorList>
            <person name="Goeker M."/>
        </authorList>
    </citation>
    <scope>NUCLEOTIDE SEQUENCE [LARGE SCALE GENOMIC DNA]</scope>
    <source>
        <strain evidence="1 2">DSM 106739</strain>
    </source>
</reference>
<evidence type="ECO:0000313" key="1">
    <source>
        <dbReference type="EMBL" id="MBB4013252.1"/>
    </source>
</evidence>
<gene>
    <name evidence="1" type="ORF">GGR36_002598</name>
</gene>
<proteinExistence type="predicted"/>
<keyword evidence="2" id="KW-1185">Reference proteome</keyword>
<name>A0A840BNL5_9RHOO</name>
<organism evidence="1 2">
    <name type="scientific">Niveibacterium umoris</name>
    <dbReference type="NCBI Taxonomy" id="1193620"/>
    <lineage>
        <taxon>Bacteria</taxon>
        <taxon>Pseudomonadati</taxon>
        <taxon>Pseudomonadota</taxon>
        <taxon>Betaproteobacteria</taxon>
        <taxon>Rhodocyclales</taxon>
        <taxon>Rhodocyclaceae</taxon>
        <taxon>Niveibacterium</taxon>
    </lineage>
</organism>
<protein>
    <submittedName>
        <fullName evidence="1">Uncharacterized protein</fullName>
    </submittedName>
</protein>
<dbReference type="Proteomes" id="UP000561045">
    <property type="component" value="Unassembled WGS sequence"/>
</dbReference>
<dbReference type="AlphaFoldDB" id="A0A840BNL5"/>
<accession>A0A840BNL5</accession>